<dbReference type="OrthoDB" id="337762at2"/>
<feature type="signal peptide" evidence="3">
    <location>
        <begin position="1"/>
        <end position="23"/>
    </location>
</feature>
<keyword evidence="1" id="KW-0479">Metal-binding</keyword>
<dbReference type="GO" id="GO:0016020">
    <property type="term" value="C:membrane"/>
    <property type="evidence" value="ECO:0007669"/>
    <property type="project" value="GOC"/>
</dbReference>
<dbReference type="EMBL" id="FNHH01000032">
    <property type="protein sequence ID" value="SDM99226.1"/>
    <property type="molecule type" value="Genomic_DNA"/>
</dbReference>
<evidence type="ECO:0000256" key="3">
    <source>
        <dbReference type="SAM" id="SignalP"/>
    </source>
</evidence>
<dbReference type="PANTHER" id="PTHR12670:SF1">
    <property type="entry name" value="NEUTRAL CERAMIDASE"/>
    <property type="match status" value="1"/>
</dbReference>
<sequence>MSLKGLKFLLSGLVIIATQTAYGQVPDKVFRASVVKVDITPDEPKMLLGYAARKSTGINDRIYHRIVAMDDGVKQFFLVSTDICVMSPSEYDHVAAILQKDLGIDPENFWWTLTHTHSAPEVGVPGLPEVFMGDRYKHDVDTAYTSLVERSLIKGITEARSKLVKAKLGVGWGFSQANINRRAIDENGKASLGLNPEGAVDRKIGLIRLDKEDGSPLALIANYAIHGTVLGPAHTEVSGDAPGIVSEYVEQKLGVPLLFINGAAGNLAPIYSVYPNPRAGHLSQFKVLLGDKILSANKEIVSSRSDIKLFTGSLIIETPRKPNLSWPKDLSRYTQTSANGDHMVLLPARFLKINEDVAIWSLPVELFCEISNEIRDRSPFPFTFFFGYANGWLGYLPTEKEWKHGGYEIETVSPYTPVVEKHLKEAVLGYLEGEMKSTPVSQPQTLNKPAIVKSEPDGMLRLTARNGKGIGPKIKYMPEWWAFGWFTNLDRVEWDVEVDLEGEYNAELVWSVSDETAGNEFLLEAGKQKLTGTIDRSGSWETFKSKNIGTIKLKPGRQKIVFRSNKPSVDAGMLDLREIKLSLVKSK</sequence>
<comment type="cofactor">
    <cofactor evidence="1">
        <name>Zn(2+)</name>
        <dbReference type="ChEBI" id="CHEBI:29105"/>
    </cofactor>
    <text evidence="1">Binds 1 zinc ion per subunit.</text>
</comment>
<evidence type="ECO:0000259" key="4">
    <source>
        <dbReference type="Pfam" id="PF04734"/>
    </source>
</evidence>
<evidence type="ECO:0000313" key="6">
    <source>
        <dbReference type="Proteomes" id="UP000199226"/>
    </source>
</evidence>
<feature type="binding site" evidence="1">
    <location>
        <position position="115"/>
    </location>
    <ligand>
        <name>Zn(2+)</name>
        <dbReference type="ChEBI" id="CHEBI:29105"/>
    </ligand>
</feature>
<gene>
    <name evidence="5" type="ORF">SAMN05421813_1323</name>
</gene>
<reference evidence="6" key="1">
    <citation type="submission" date="2016-10" db="EMBL/GenBank/DDBJ databases">
        <authorList>
            <person name="Varghese N."/>
            <person name="Submissions S."/>
        </authorList>
    </citation>
    <scope>NUCLEOTIDE SEQUENCE [LARGE SCALE GENOMIC DNA]</scope>
    <source>
        <strain evidence="6">DSM 24536</strain>
    </source>
</reference>
<dbReference type="GO" id="GO:0005576">
    <property type="term" value="C:extracellular region"/>
    <property type="evidence" value="ECO:0007669"/>
    <property type="project" value="TreeGrafter"/>
</dbReference>
<dbReference type="AlphaFoldDB" id="A0A1G9XS37"/>
<comment type="similarity">
    <text evidence="2">Belongs to the neutral ceramidase family.</text>
</comment>
<dbReference type="GO" id="GO:0046512">
    <property type="term" value="P:sphingosine biosynthetic process"/>
    <property type="evidence" value="ECO:0007669"/>
    <property type="project" value="TreeGrafter"/>
</dbReference>
<dbReference type="EC" id="3.5.1.23" evidence="2"/>
<organism evidence="5 6">
    <name type="scientific">Daejeonella rubra</name>
    <dbReference type="NCBI Taxonomy" id="990371"/>
    <lineage>
        <taxon>Bacteria</taxon>
        <taxon>Pseudomonadati</taxon>
        <taxon>Bacteroidota</taxon>
        <taxon>Sphingobacteriia</taxon>
        <taxon>Sphingobacteriales</taxon>
        <taxon>Sphingobacteriaceae</taxon>
        <taxon>Daejeonella</taxon>
    </lineage>
</organism>
<dbReference type="InterPro" id="IPR031329">
    <property type="entry name" value="NEUT/ALK_ceramidase_N"/>
</dbReference>
<feature type="chain" id="PRO_5011690256" description="Neutral ceramidase" evidence="3">
    <location>
        <begin position="24"/>
        <end position="587"/>
    </location>
</feature>
<protein>
    <recommendedName>
        <fullName evidence="2">Neutral ceramidase</fullName>
        <ecNumber evidence="2">3.5.1.23</ecNumber>
    </recommendedName>
</protein>
<dbReference type="STRING" id="990371.SAMN05421813_1323"/>
<dbReference type="Gene3D" id="2.60.120.260">
    <property type="entry name" value="Galactose-binding domain-like"/>
    <property type="match status" value="1"/>
</dbReference>
<dbReference type="GO" id="GO:0046872">
    <property type="term" value="F:metal ion binding"/>
    <property type="evidence" value="ECO:0007669"/>
    <property type="project" value="UniProtKB-KW"/>
</dbReference>
<keyword evidence="2" id="KW-0378">Hydrolase</keyword>
<dbReference type="RefSeq" id="WP_090706641.1">
    <property type="nucleotide sequence ID" value="NZ_FNHH01000032.1"/>
</dbReference>
<comment type="catalytic activity">
    <reaction evidence="2">
        <text>an N-acylsphing-4-enine + H2O = sphing-4-enine + a fatty acid</text>
        <dbReference type="Rhea" id="RHEA:20856"/>
        <dbReference type="ChEBI" id="CHEBI:15377"/>
        <dbReference type="ChEBI" id="CHEBI:28868"/>
        <dbReference type="ChEBI" id="CHEBI:52639"/>
        <dbReference type="ChEBI" id="CHEBI:57756"/>
        <dbReference type="EC" id="3.5.1.23"/>
    </reaction>
</comment>
<evidence type="ECO:0000256" key="1">
    <source>
        <dbReference type="PIRSR" id="PIRSR606823-2"/>
    </source>
</evidence>
<keyword evidence="2" id="KW-0746">Sphingolipid metabolism</keyword>
<dbReference type="InterPro" id="IPR006823">
    <property type="entry name" value="Ceramidase_alk"/>
</dbReference>
<proteinExistence type="inferred from homology"/>
<accession>A0A1G9XS37</accession>
<evidence type="ECO:0000256" key="2">
    <source>
        <dbReference type="RuleBase" id="RU366019"/>
    </source>
</evidence>
<keyword evidence="1" id="KW-0862">Zinc</keyword>
<keyword evidence="6" id="KW-1185">Reference proteome</keyword>
<dbReference type="Pfam" id="PF04734">
    <property type="entry name" value="Ceramidase_alk"/>
    <property type="match status" value="1"/>
</dbReference>
<dbReference type="Proteomes" id="UP000199226">
    <property type="component" value="Unassembled WGS sequence"/>
</dbReference>
<keyword evidence="3" id="KW-0732">Signal</keyword>
<dbReference type="GO" id="GO:0017040">
    <property type="term" value="F:N-acylsphingosine amidohydrolase activity"/>
    <property type="evidence" value="ECO:0007669"/>
    <property type="project" value="UniProtKB-UniRule"/>
</dbReference>
<feature type="binding site" evidence="1">
    <location>
        <position position="226"/>
    </location>
    <ligand>
        <name>Zn(2+)</name>
        <dbReference type="ChEBI" id="CHEBI:29105"/>
    </ligand>
</feature>
<dbReference type="GO" id="GO:0042759">
    <property type="term" value="P:long-chain fatty acid biosynthetic process"/>
    <property type="evidence" value="ECO:0007669"/>
    <property type="project" value="TreeGrafter"/>
</dbReference>
<keyword evidence="2" id="KW-0443">Lipid metabolism</keyword>
<dbReference type="GO" id="GO:0046514">
    <property type="term" value="P:ceramide catabolic process"/>
    <property type="evidence" value="ECO:0007669"/>
    <property type="project" value="InterPro"/>
</dbReference>
<dbReference type="PANTHER" id="PTHR12670">
    <property type="entry name" value="CERAMIDASE"/>
    <property type="match status" value="1"/>
</dbReference>
<evidence type="ECO:0000313" key="5">
    <source>
        <dbReference type="EMBL" id="SDM99226.1"/>
    </source>
</evidence>
<name>A0A1G9XS37_9SPHI</name>
<feature type="domain" description="Neutral/alkaline non-lysosomal ceramidase N-terminal" evidence="4">
    <location>
        <begin position="34"/>
        <end position="253"/>
    </location>
</feature>